<proteinExistence type="predicted"/>
<feature type="transmembrane region" description="Helical" evidence="6">
    <location>
        <begin position="230"/>
        <end position="251"/>
    </location>
</feature>
<comment type="caution">
    <text evidence="7">The sequence shown here is derived from an EMBL/GenBank/DDBJ whole genome shotgun (WGS) entry which is preliminary data.</text>
</comment>
<keyword evidence="2" id="KW-1003">Cell membrane</keyword>
<feature type="transmembrane region" description="Helical" evidence="6">
    <location>
        <begin position="257"/>
        <end position="274"/>
    </location>
</feature>
<evidence type="ECO:0000313" key="8">
    <source>
        <dbReference type="Proteomes" id="UP001203512"/>
    </source>
</evidence>
<name>A0ABT0E025_9SPHN</name>
<feature type="transmembrane region" description="Helical" evidence="6">
    <location>
        <begin position="109"/>
        <end position="140"/>
    </location>
</feature>
<dbReference type="Proteomes" id="UP001203512">
    <property type="component" value="Unassembled WGS sequence"/>
</dbReference>
<evidence type="ECO:0000256" key="5">
    <source>
        <dbReference type="ARBA" id="ARBA00023136"/>
    </source>
</evidence>
<sequence>MSEEAMTVSPVQAPHGRWRDYVAIARLDHMTKHVFILPGIVLAYVLRDPAQDPRLVTLLLGLISAVAIASANYVINEWLDRDFDAFHPLKSARTAVQSSLSAPIVYAEYLLLVIVGLSLAVQLGALFAWTSAAFVLSGLIYNVPPVRTKDRVYLDVISESINNPIRLMLGWTMIEPYSRAPATLLLAYWMGGAFLMAAKRLAEYRDISETGGADLLARYRRSFASYNAENLAVSCMLYAMLSAFFVAAFLIRYRQEYIFALPFIAVLFASYFWLAMRRDSVASRPERLFRSRRLMMASFIVIAALAGLSFIDIPSISDLSSPSHVYARP</sequence>
<accession>A0ABT0E025</accession>
<evidence type="ECO:0000313" key="7">
    <source>
        <dbReference type="EMBL" id="MCK0532542.1"/>
    </source>
</evidence>
<dbReference type="Gene3D" id="1.10.357.140">
    <property type="entry name" value="UbiA prenyltransferase"/>
    <property type="match status" value="1"/>
</dbReference>
<organism evidence="7 8">
    <name type="scientific">Sphingobium agri</name>
    <dbReference type="NCBI Taxonomy" id="2933566"/>
    <lineage>
        <taxon>Bacteria</taxon>
        <taxon>Pseudomonadati</taxon>
        <taxon>Pseudomonadota</taxon>
        <taxon>Alphaproteobacteria</taxon>
        <taxon>Sphingomonadales</taxon>
        <taxon>Sphingomonadaceae</taxon>
        <taxon>Sphingobium</taxon>
    </lineage>
</organism>
<dbReference type="EMBL" id="JALKHS010000010">
    <property type="protein sequence ID" value="MCK0532542.1"/>
    <property type="molecule type" value="Genomic_DNA"/>
</dbReference>
<evidence type="ECO:0000256" key="2">
    <source>
        <dbReference type="ARBA" id="ARBA00022475"/>
    </source>
</evidence>
<evidence type="ECO:0000256" key="1">
    <source>
        <dbReference type="ARBA" id="ARBA00004141"/>
    </source>
</evidence>
<reference evidence="7 8" key="1">
    <citation type="submission" date="2022-04" db="EMBL/GenBank/DDBJ databases">
        <authorList>
            <person name="Huq M.A."/>
        </authorList>
    </citation>
    <scope>NUCLEOTIDE SEQUENCE [LARGE SCALE GENOMIC DNA]</scope>
    <source>
        <strain evidence="7 8">MAH-33</strain>
    </source>
</reference>
<feature type="transmembrane region" description="Helical" evidence="6">
    <location>
        <begin position="180"/>
        <end position="198"/>
    </location>
</feature>
<comment type="subcellular location">
    <subcellularLocation>
        <location evidence="1">Membrane</location>
        <topology evidence="1">Multi-pass membrane protein</topology>
    </subcellularLocation>
</comment>
<dbReference type="InterPro" id="IPR044878">
    <property type="entry name" value="UbiA_sf"/>
</dbReference>
<dbReference type="RefSeq" id="WP_247233051.1">
    <property type="nucleotide sequence ID" value="NZ_JALKHS010000010.1"/>
</dbReference>
<evidence type="ECO:0000256" key="6">
    <source>
        <dbReference type="SAM" id="Phobius"/>
    </source>
</evidence>
<dbReference type="InterPro" id="IPR000537">
    <property type="entry name" value="UbiA_prenyltransferase"/>
</dbReference>
<dbReference type="Pfam" id="PF01040">
    <property type="entry name" value="UbiA"/>
    <property type="match status" value="1"/>
</dbReference>
<evidence type="ECO:0000256" key="3">
    <source>
        <dbReference type="ARBA" id="ARBA00022692"/>
    </source>
</evidence>
<keyword evidence="8" id="KW-1185">Reference proteome</keyword>
<gene>
    <name evidence="7" type="ORF">MU848_13205</name>
</gene>
<keyword evidence="5 6" id="KW-0472">Membrane</keyword>
<keyword evidence="3 6" id="KW-0812">Transmembrane</keyword>
<feature type="transmembrane region" description="Helical" evidence="6">
    <location>
        <begin position="55"/>
        <end position="75"/>
    </location>
</feature>
<protein>
    <submittedName>
        <fullName evidence="7">UbiA family prenyltransferase</fullName>
    </submittedName>
</protein>
<keyword evidence="4 6" id="KW-1133">Transmembrane helix</keyword>
<feature type="transmembrane region" description="Helical" evidence="6">
    <location>
        <begin position="294"/>
        <end position="311"/>
    </location>
</feature>
<evidence type="ECO:0000256" key="4">
    <source>
        <dbReference type="ARBA" id="ARBA00022989"/>
    </source>
</evidence>
<feature type="transmembrane region" description="Helical" evidence="6">
    <location>
        <begin position="30"/>
        <end position="46"/>
    </location>
</feature>